<dbReference type="CDD" id="cd01744">
    <property type="entry name" value="GATase1_CPSase"/>
    <property type="match status" value="1"/>
</dbReference>
<accession>A0A4D6WL27</accession>
<feature type="active site" evidence="10">
    <location>
        <position position="360"/>
    </location>
</feature>
<dbReference type="NCBIfam" id="TIGR01368">
    <property type="entry name" value="CPSaseIIsmall"/>
    <property type="match status" value="1"/>
</dbReference>
<dbReference type="GO" id="GO:0004359">
    <property type="term" value="F:glutaminase activity"/>
    <property type="evidence" value="ECO:0007669"/>
    <property type="project" value="RHEA"/>
</dbReference>
<keyword evidence="10" id="KW-0665">Pyrimidine biosynthesis</keyword>
<evidence type="ECO:0000256" key="9">
    <source>
        <dbReference type="ARBA" id="ARBA00049285"/>
    </source>
</evidence>
<comment type="pathway">
    <text evidence="1 10">Amino-acid biosynthesis; L-arginine biosynthesis; carbamoyl phosphate from bicarbonate: step 1/1.</text>
</comment>
<dbReference type="AlphaFoldDB" id="A0A4D6WL27"/>
<dbReference type="GO" id="GO:0044205">
    <property type="term" value="P:'de novo' UMP biosynthetic process"/>
    <property type="evidence" value="ECO:0007669"/>
    <property type="project" value="UniProtKB-UniRule"/>
</dbReference>
<feature type="binding site" evidence="10">
    <location>
        <position position="312"/>
    </location>
    <ligand>
        <name>L-glutamine</name>
        <dbReference type="ChEBI" id="CHEBI:58359"/>
    </ligand>
</feature>
<evidence type="ECO:0000256" key="6">
    <source>
        <dbReference type="ARBA" id="ARBA00022962"/>
    </source>
</evidence>
<comment type="catalytic activity">
    <reaction evidence="8 10">
        <text>hydrogencarbonate + L-glutamine + 2 ATP + H2O = carbamoyl phosphate + L-glutamate + 2 ADP + phosphate + 2 H(+)</text>
        <dbReference type="Rhea" id="RHEA:18633"/>
        <dbReference type="ChEBI" id="CHEBI:15377"/>
        <dbReference type="ChEBI" id="CHEBI:15378"/>
        <dbReference type="ChEBI" id="CHEBI:17544"/>
        <dbReference type="ChEBI" id="CHEBI:29985"/>
        <dbReference type="ChEBI" id="CHEBI:30616"/>
        <dbReference type="ChEBI" id="CHEBI:43474"/>
        <dbReference type="ChEBI" id="CHEBI:58228"/>
        <dbReference type="ChEBI" id="CHEBI:58359"/>
        <dbReference type="ChEBI" id="CHEBI:456216"/>
        <dbReference type="EC" id="6.3.5.5"/>
    </reaction>
</comment>
<reference evidence="12" key="1">
    <citation type="journal article" date="2019" name="Mol. Phylogenet. Evol.">
        <title>Morphological evolution and classification of the red algal order Ceramiales inferred using plastid phylogenomics.</title>
        <authorList>
            <person name="Diaz-Tapia P."/>
            <person name="Pasella M.M."/>
            <person name="Verbruggen H."/>
            <person name="Maggs C.A."/>
        </authorList>
    </citation>
    <scope>NUCLEOTIDE SEQUENCE</scope>
    <source>
        <strain evidence="12">PD2933</strain>
    </source>
</reference>
<dbReference type="InterPro" id="IPR002474">
    <property type="entry name" value="CarbamoylP_synth_ssu_N"/>
</dbReference>
<dbReference type="InterPro" id="IPR050472">
    <property type="entry name" value="Anth_synth/Amidotransfase"/>
</dbReference>
<feature type="active site" evidence="10">
    <location>
        <position position="358"/>
    </location>
</feature>
<evidence type="ECO:0000256" key="3">
    <source>
        <dbReference type="ARBA" id="ARBA00022598"/>
    </source>
</evidence>
<dbReference type="SMART" id="SM01097">
    <property type="entry name" value="CPSase_sm_chain"/>
    <property type="match status" value="1"/>
</dbReference>
<dbReference type="PANTHER" id="PTHR43418:SF7">
    <property type="entry name" value="CARBAMOYL-PHOSPHATE SYNTHASE SMALL CHAIN"/>
    <property type="match status" value="1"/>
</dbReference>
<dbReference type="InterPro" id="IPR029062">
    <property type="entry name" value="Class_I_gatase-like"/>
</dbReference>
<feature type="binding site" evidence="10">
    <location>
        <position position="245"/>
    </location>
    <ligand>
        <name>L-glutamine</name>
        <dbReference type="ChEBI" id="CHEBI:58359"/>
    </ligand>
</feature>
<evidence type="ECO:0000256" key="8">
    <source>
        <dbReference type="ARBA" id="ARBA00048816"/>
    </source>
</evidence>
<dbReference type="PROSITE" id="PS51273">
    <property type="entry name" value="GATASE_TYPE_1"/>
    <property type="match status" value="1"/>
</dbReference>
<proteinExistence type="inferred from homology"/>
<reference evidence="12" key="2">
    <citation type="submission" date="2019-04" db="EMBL/GenBank/DDBJ databases">
        <authorList>
            <person name="Pasella M."/>
        </authorList>
    </citation>
    <scope>NUCLEOTIDE SEQUENCE</scope>
    <source>
        <strain evidence="12">PD2933</strain>
    </source>
</reference>
<dbReference type="GO" id="GO:0006541">
    <property type="term" value="P:glutamine metabolic process"/>
    <property type="evidence" value="ECO:0007669"/>
    <property type="project" value="InterPro"/>
</dbReference>
<organism evidence="12">
    <name type="scientific">Anotrichium furcellatum</name>
    <dbReference type="NCBI Taxonomy" id="41999"/>
    <lineage>
        <taxon>Eukaryota</taxon>
        <taxon>Rhodophyta</taxon>
        <taxon>Florideophyceae</taxon>
        <taxon>Rhodymeniophycidae</taxon>
        <taxon>Ceramiales</taxon>
        <taxon>Ceramiaceae</taxon>
        <taxon>Anotrichium</taxon>
    </lineage>
</organism>
<dbReference type="InterPro" id="IPR006274">
    <property type="entry name" value="CarbamoylP_synth_ssu"/>
</dbReference>
<dbReference type="InterPro" id="IPR036480">
    <property type="entry name" value="CarbP_synth_ssu_N_sf"/>
</dbReference>
<dbReference type="GO" id="GO:0005524">
    <property type="term" value="F:ATP binding"/>
    <property type="evidence" value="ECO:0007669"/>
    <property type="project" value="UniProtKB-UniRule"/>
</dbReference>
<feature type="binding site" evidence="10">
    <location>
        <position position="315"/>
    </location>
    <ligand>
        <name>L-glutamine</name>
        <dbReference type="ChEBI" id="CHEBI:58359"/>
    </ligand>
</feature>
<dbReference type="InterPro" id="IPR017926">
    <property type="entry name" value="GATASE"/>
</dbReference>
<dbReference type="InterPro" id="IPR035686">
    <property type="entry name" value="CPSase_GATase1"/>
</dbReference>
<dbReference type="Pfam" id="PF00988">
    <property type="entry name" value="CPSase_sm_chain"/>
    <property type="match status" value="1"/>
</dbReference>
<dbReference type="Gene3D" id="3.40.50.880">
    <property type="match status" value="1"/>
</dbReference>
<comment type="subunit">
    <text evidence="10">Composed of two chains; the small (or glutamine) chain promotes the hydrolysis of glutamine to ammonia, which is used by the large (or ammonia) chain to synthesize carbamoyl phosphate. Tetramer of heterodimers (alpha,beta)4.</text>
</comment>
<evidence type="ECO:0000256" key="10">
    <source>
        <dbReference type="HAMAP-Rule" id="MF_01209"/>
    </source>
</evidence>
<comment type="function">
    <text evidence="10">Small subunit of the glutamine-dependent carbamoyl phosphate synthetase (CPSase). CPSase catalyzes the formation of carbamoyl phosphate from the ammonia moiety of glutamine, carbonate, and phosphate donated by ATP, constituting the first step of 2 biosynthetic pathways, one leading to arginine and/or urea and the other to pyrimidine nucleotides. The small subunit (glutamine amidotransferase) binds and cleaves glutamine to supply the large subunit with the substrate ammonia.</text>
</comment>
<dbReference type="PRINTS" id="PR00097">
    <property type="entry name" value="ANTSNTHASEII"/>
</dbReference>
<dbReference type="Pfam" id="PF00117">
    <property type="entry name" value="GATase"/>
    <property type="match status" value="1"/>
</dbReference>
<evidence type="ECO:0000256" key="5">
    <source>
        <dbReference type="ARBA" id="ARBA00022840"/>
    </source>
</evidence>
<dbReference type="NCBIfam" id="NF009475">
    <property type="entry name" value="PRK12838.1"/>
    <property type="match status" value="1"/>
</dbReference>
<dbReference type="PRINTS" id="PR00099">
    <property type="entry name" value="CPSGATASE"/>
</dbReference>
<keyword evidence="3 10" id="KW-0436">Ligase</keyword>
<keyword evidence="5 10" id="KW-0067">ATP-binding</keyword>
<dbReference type="SUPFAM" id="SSF52021">
    <property type="entry name" value="Carbamoyl phosphate synthetase, small subunit N-terminal domain"/>
    <property type="match status" value="1"/>
</dbReference>
<dbReference type="GO" id="GO:0006526">
    <property type="term" value="P:L-arginine biosynthetic process"/>
    <property type="evidence" value="ECO:0007669"/>
    <property type="project" value="UniProtKB-UniRule"/>
</dbReference>
<keyword evidence="10" id="KW-0055">Arginine biosynthesis</keyword>
<evidence type="ECO:0000313" key="12">
    <source>
        <dbReference type="EMBL" id="QCI04186.1"/>
    </source>
</evidence>
<feature type="binding site" evidence="10">
    <location>
        <position position="273"/>
    </location>
    <ligand>
        <name>L-glutamine</name>
        <dbReference type="ChEBI" id="CHEBI:58359"/>
    </ligand>
</feature>
<protein>
    <recommendedName>
        <fullName evidence="10">Carbamoyl phosphate synthase small chain</fullName>
        <ecNumber evidence="10">6.3.5.5</ecNumber>
    </recommendedName>
    <alternativeName>
        <fullName evidence="10">Carbamoyl phosphate synthetase glutamine chain</fullName>
    </alternativeName>
</protein>
<keyword evidence="6 10" id="KW-0315">Glutamine amidotransferase</keyword>
<evidence type="ECO:0000256" key="2">
    <source>
        <dbReference type="ARBA" id="ARBA00007800"/>
    </source>
</evidence>
<geneLocation type="plastid" evidence="12"/>
<feature type="binding site" evidence="10">
    <location>
        <position position="314"/>
    </location>
    <ligand>
        <name>L-glutamine</name>
        <dbReference type="ChEBI" id="CHEBI:58359"/>
    </ligand>
</feature>
<dbReference type="PANTHER" id="PTHR43418">
    <property type="entry name" value="MULTIFUNCTIONAL TRYPTOPHAN BIOSYNTHESIS PROTEIN-RELATED"/>
    <property type="match status" value="1"/>
</dbReference>
<dbReference type="HAMAP" id="MF_01209">
    <property type="entry name" value="CPSase_S_chain"/>
    <property type="match status" value="1"/>
</dbReference>
<evidence type="ECO:0000256" key="1">
    <source>
        <dbReference type="ARBA" id="ARBA00005077"/>
    </source>
</evidence>
<dbReference type="EC" id="6.3.5.5" evidence="10"/>
<keyword evidence="12" id="KW-0934">Plastid</keyword>
<feature type="region of interest" description="CPSase" evidence="10">
    <location>
        <begin position="1"/>
        <end position="194"/>
    </location>
</feature>
<dbReference type="GO" id="GO:0004088">
    <property type="term" value="F:carbamoyl-phosphate synthase (glutamine-hydrolyzing) activity"/>
    <property type="evidence" value="ECO:0007669"/>
    <property type="project" value="UniProtKB-UniRule"/>
</dbReference>
<dbReference type="PRINTS" id="PR00096">
    <property type="entry name" value="GATASE"/>
</dbReference>
<evidence type="ECO:0000256" key="7">
    <source>
        <dbReference type="ARBA" id="ARBA00044031"/>
    </source>
</evidence>
<dbReference type="SUPFAM" id="SSF52317">
    <property type="entry name" value="Class I glutamine amidotransferase-like"/>
    <property type="match status" value="1"/>
</dbReference>
<keyword evidence="4 10" id="KW-0547">Nucleotide-binding</keyword>
<dbReference type="UniPathway" id="UPA00070">
    <property type="reaction ID" value="UER00115"/>
</dbReference>
<comment type="catalytic activity">
    <reaction evidence="9 10">
        <text>L-glutamine + H2O = L-glutamate + NH4(+)</text>
        <dbReference type="Rhea" id="RHEA:15889"/>
        <dbReference type="ChEBI" id="CHEBI:15377"/>
        <dbReference type="ChEBI" id="CHEBI:28938"/>
        <dbReference type="ChEBI" id="CHEBI:29985"/>
        <dbReference type="ChEBI" id="CHEBI:58359"/>
    </reaction>
</comment>
<gene>
    <name evidence="10 12" type="primary">carA</name>
</gene>
<comment type="similarity">
    <text evidence="2 10">Belongs to the CarA family.</text>
</comment>
<feature type="active site" description="Nucleophile" evidence="10">
    <location>
        <position position="272"/>
    </location>
</feature>
<evidence type="ECO:0000256" key="4">
    <source>
        <dbReference type="ARBA" id="ARBA00022741"/>
    </source>
</evidence>
<comment type="subunit">
    <text evidence="7">Heterodimer composed of 2 chains; the small (or glutamine) chain promotes the hydrolysis of glutamine to ammonia, which is used by the large (or ammonia) chain to synthesize carbamoyl phosphate.</text>
</comment>
<comment type="pathway">
    <text evidence="10">Pyrimidine metabolism; UMP biosynthesis via de novo pathway; (S)-dihydroorotate from bicarbonate: step 1/3.</text>
</comment>
<evidence type="ECO:0000259" key="11">
    <source>
        <dbReference type="SMART" id="SM01097"/>
    </source>
</evidence>
<dbReference type="UniPathway" id="UPA00068">
    <property type="reaction ID" value="UER00171"/>
</dbReference>
<feature type="binding site" evidence="10">
    <location>
        <position position="276"/>
    </location>
    <ligand>
        <name>L-glutamine</name>
        <dbReference type="ChEBI" id="CHEBI:58359"/>
    </ligand>
</feature>
<keyword evidence="10" id="KW-0028">Amino-acid biosynthesis</keyword>
<feature type="binding site" evidence="10">
    <location>
        <position position="243"/>
    </location>
    <ligand>
        <name>L-glutamine</name>
        <dbReference type="ChEBI" id="CHEBI:58359"/>
    </ligand>
</feature>
<sequence length="394" mass="44693">MYYPAYLFLGDQVIYKGWSLFKNISVCGELVFNTGMTGYQEIMTDPSYSGQIIIFTYPELGNTGLNRFDNESSKIHVKGIIAKNICLYPSNWRCNISLKDFIIKHNIPHIFGIDTRSLTKYIASNGVCNVYISNESKIYQIASKQIDTNIDWVKQVTIPNSLELSNNYIASRIKKPYIYSHLNYKLSKVYNSSLKILIIDFGIKFNIINRLISYGCEIVVVPYTSSYNTIKLHNPDGILLSNGPGDPAAVIYGINLVKKLIKFSHIPIFGICMGHQILNLAFGTKTFKLKFGHRGLNQPIGIRQKSEITSQNHGFAVQDEFVSEQEFNIIRVSCINFNDNTVAGILHLNKPIFSVQHHPEASPGPHDSEYVFKVFVQIVSLIQQEKNKIYQLVN</sequence>
<feature type="binding site" evidence="10">
    <location>
        <position position="47"/>
    </location>
    <ligand>
        <name>L-glutamine</name>
        <dbReference type="ChEBI" id="CHEBI:58359"/>
    </ligand>
</feature>
<dbReference type="GO" id="GO:0006207">
    <property type="term" value="P:'de novo' pyrimidine nucleobase biosynthetic process"/>
    <property type="evidence" value="ECO:0007669"/>
    <property type="project" value="InterPro"/>
</dbReference>
<dbReference type="EMBL" id="MK814609">
    <property type="protein sequence ID" value="QCI04186.1"/>
    <property type="molecule type" value="Genomic_DNA"/>
</dbReference>
<dbReference type="Gene3D" id="3.50.30.20">
    <property type="entry name" value="Carbamoyl-phosphate synthase small subunit, N-terminal domain"/>
    <property type="match status" value="1"/>
</dbReference>
<name>A0A4D6WL27_9FLOR</name>
<feature type="domain" description="Carbamoyl-phosphate synthase small subunit N-terminal" evidence="11">
    <location>
        <begin position="3"/>
        <end position="133"/>
    </location>
</feature>